<name>A0A3M6VUC3_9STRA</name>
<feature type="compositionally biased region" description="Basic and acidic residues" evidence="1">
    <location>
        <begin position="66"/>
        <end position="81"/>
    </location>
</feature>
<reference evidence="2 3" key="1">
    <citation type="submission" date="2018-06" db="EMBL/GenBank/DDBJ databases">
        <title>Comparative genomics of downy mildews reveals potential adaptations to biotrophy.</title>
        <authorList>
            <person name="Fletcher K."/>
            <person name="Klosterman S.J."/>
            <person name="Derevnina L."/>
            <person name="Martin F."/>
            <person name="Koike S."/>
            <person name="Reyes Chin-Wo S."/>
            <person name="Mou B."/>
            <person name="Michelmore R."/>
        </authorList>
    </citation>
    <scope>NUCLEOTIDE SEQUENCE [LARGE SCALE GENOMIC DNA]</scope>
    <source>
        <strain evidence="2 3">R14</strain>
    </source>
</reference>
<evidence type="ECO:0000313" key="2">
    <source>
        <dbReference type="EMBL" id="RMX69196.1"/>
    </source>
</evidence>
<protein>
    <submittedName>
        <fullName evidence="2">Uncharacterized protein</fullName>
    </submittedName>
</protein>
<dbReference type="VEuPathDB" id="FungiDB:DD237_008166"/>
<dbReference type="Gene3D" id="1.10.2020.10">
    <property type="entry name" value="uronate isomerase, domain 2, chain A"/>
    <property type="match status" value="1"/>
</dbReference>
<accession>A0A3M6VUC3</accession>
<proteinExistence type="predicted"/>
<sequence length="156" mass="17320">MMAGLIWKHLFVDRSPASDACRGVLTTTTYWPGQPRVEASPSFYSRMAQALRRQTWISVPTNGSSVRDDDQRSVSKLEEGRPGWATRSPRHLCHLDELNSTLATDFNAAAKSSYGLESADETLHRVAVIYDSAYYQYLNGIGEIIGGESAYSLNNN</sequence>
<feature type="region of interest" description="Disordered" evidence="1">
    <location>
        <begin position="61"/>
        <end position="85"/>
    </location>
</feature>
<dbReference type="Proteomes" id="UP000282087">
    <property type="component" value="Unassembled WGS sequence"/>
</dbReference>
<evidence type="ECO:0000256" key="1">
    <source>
        <dbReference type="SAM" id="MobiDB-lite"/>
    </source>
</evidence>
<keyword evidence="3" id="KW-1185">Reference proteome</keyword>
<gene>
    <name evidence="2" type="ORF">DD238_005620</name>
</gene>
<dbReference type="AlphaFoldDB" id="A0A3M6VUC3"/>
<comment type="caution">
    <text evidence="2">The sequence shown here is derived from an EMBL/GenBank/DDBJ whole genome shotgun (WGS) entry which is preliminary data.</text>
</comment>
<dbReference type="EMBL" id="QLLG01000033">
    <property type="protein sequence ID" value="RMX69196.1"/>
    <property type="molecule type" value="Genomic_DNA"/>
</dbReference>
<evidence type="ECO:0000313" key="3">
    <source>
        <dbReference type="Proteomes" id="UP000282087"/>
    </source>
</evidence>
<organism evidence="2 3">
    <name type="scientific">Peronospora effusa</name>
    <dbReference type="NCBI Taxonomy" id="542832"/>
    <lineage>
        <taxon>Eukaryota</taxon>
        <taxon>Sar</taxon>
        <taxon>Stramenopiles</taxon>
        <taxon>Oomycota</taxon>
        <taxon>Peronosporomycetes</taxon>
        <taxon>Peronosporales</taxon>
        <taxon>Peronosporaceae</taxon>
        <taxon>Peronospora</taxon>
    </lineage>
</organism>